<name>A0ABD3I2A9_9MARC</name>
<evidence type="ECO:0000313" key="1">
    <source>
        <dbReference type="EMBL" id="KAL3695749.1"/>
    </source>
</evidence>
<dbReference type="EMBL" id="JBJQOH010000002">
    <property type="protein sequence ID" value="KAL3695749.1"/>
    <property type="molecule type" value="Genomic_DNA"/>
</dbReference>
<reference evidence="1 2" key="1">
    <citation type="submission" date="2024-09" db="EMBL/GenBank/DDBJ databases">
        <title>Chromosome-scale assembly of Riccia sorocarpa.</title>
        <authorList>
            <person name="Paukszto L."/>
        </authorList>
    </citation>
    <scope>NUCLEOTIDE SEQUENCE [LARGE SCALE GENOMIC DNA]</scope>
    <source>
        <strain evidence="1">LP-2024</strain>
        <tissue evidence="1">Aerial parts of the thallus</tissue>
    </source>
</reference>
<comment type="caution">
    <text evidence="1">The sequence shown here is derived from an EMBL/GenBank/DDBJ whole genome shotgun (WGS) entry which is preliminary data.</text>
</comment>
<proteinExistence type="predicted"/>
<organism evidence="1 2">
    <name type="scientific">Riccia sorocarpa</name>
    <dbReference type="NCBI Taxonomy" id="122646"/>
    <lineage>
        <taxon>Eukaryota</taxon>
        <taxon>Viridiplantae</taxon>
        <taxon>Streptophyta</taxon>
        <taxon>Embryophyta</taxon>
        <taxon>Marchantiophyta</taxon>
        <taxon>Marchantiopsida</taxon>
        <taxon>Marchantiidae</taxon>
        <taxon>Marchantiales</taxon>
        <taxon>Ricciaceae</taxon>
        <taxon>Riccia</taxon>
    </lineage>
</organism>
<evidence type="ECO:0000313" key="2">
    <source>
        <dbReference type="Proteomes" id="UP001633002"/>
    </source>
</evidence>
<dbReference type="AlphaFoldDB" id="A0ABD3I2A9"/>
<keyword evidence="2" id="KW-1185">Reference proteome</keyword>
<gene>
    <name evidence="1" type="ORF">R1sor_009825</name>
</gene>
<accession>A0ABD3I2A9</accession>
<protein>
    <submittedName>
        <fullName evidence="1">Uncharacterized protein</fullName>
    </submittedName>
</protein>
<sequence>MIHVVTPRALASNRGSPVISYKVPAREERQGTAWLGLIMARLSAAPELEKATANVIRSLVEQWGADENASPGSLEAKTSECVRALAEEWGAEENDGPVTLDTITRERKRLRLLENFKIGDRDERVVTEEEISKATVRLHEAVDKYRAGENTNTPPWFDGAIAIAIAPLRTSLEHARIALGRVERTLKEELTGLDFRIQNVTIFTNNQNSYARSGDSPIIMPLKMKDGFRGEAPIAAMNPPTQAERIDEAEEILTAGVLGPGATLPPSFPRVSNAGERLEPYQIGYLCRFYNETFNIAEEDDSYAQNLNLQRFLSGL</sequence>
<dbReference type="Proteomes" id="UP001633002">
    <property type="component" value="Unassembled WGS sequence"/>
</dbReference>